<organism evidence="1 2">
    <name type="scientific">Dissophora globulifera</name>
    <dbReference type="NCBI Taxonomy" id="979702"/>
    <lineage>
        <taxon>Eukaryota</taxon>
        <taxon>Fungi</taxon>
        <taxon>Fungi incertae sedis</taxon>
        <taxon>Mucoromycota</taxon>
        <taxon>Mortierellomycotina</taxon>
        <taxon>Mortierellomycetes</taxon>
        <taxon>Mortierellales</taxon>
        <taxon>Mortierellaceae</taxon>
        <taxon>Dissophora</taxon>
    </lineage>
</organism>
<keyword evidence="2" id="KW-1185">Reference proteome</keyword>
<dbReference type="EMBL" id="JAAAIP010000150">
    <property type="protein sequence ID" value="KAG0324419.1"/>
    <property type="molecule type" value="Genomic_DNA"/>
</dbReference>
<accession>A0A9P6UXU8</accession>
<dbReference type="Proteomes" id="UP000738325">
    <property type="component" value="Unassembled WGS sequence"/>
</dbReference>
<dbReference type="AlphaFoldDB" id="A0A9P6UXU8"/>
<sequence>MDFYSFQYPPCPHPSEAHRPARYYFHNLDQDRTFKRNLYTFQKEGVPPVMHQYNQAATPMTMLKSSATALVMTPATEQRSEQRSGKALSGSVPMGVRGIEFLDRSKFMAV</sequence>
<evidence type="ECO:0000313" key="2">
    <source>
        <dbReference type="Proteomes" id="UP000738325"/>
    </source>
</evidence>
<dbReference type="OrthoDB" id="2441510at2759"/>
<name>A0A9P6UXU8_9FUNG</name>
<gene>
    <name evidence="1" type="ORF">BGZ99_001887</name>
</gene>
<proteinExistence type="predicted"/>
<evidence type="ECO:0000313" key="1">
    <source>
        <dbReference type="EMBL" id="KAG0324419.1"/>
    </source>
</evidence>
<protein>
    <submittedName>
        <fullName evidence="1">Uncharacterized protein</fullName>
    </submittedName>
</protein>
<reference evidence="1" key="1">
    <citation type="journal article" date="2020" name="Fungal Divers.">
        <title>Resolving the Mortierellaceae phylogeny through synthesis of multi-gene phylogenetics and phylogenomics.</title>
        <authorList>
            <person name="Vandepol N."/>
            <person name="Liber J."/>
            <person name="Desiro A."/>
            <person name="Na H."/>
            <person name="Kennedy M."/>
            <person name="Barry K."/>
            <person name="Grigoriev I.V."/>
            <person name="Miller A.N."/>
            <person name="O'Donnell K."/>
            <person name="Stajich J.E."/>
            <person name="Bonito G."/>
        </authorList>
    </citation>
    <scope>NUCLEOTIDE SEQUENCE</scope>
    <source>
        <strain evidence="1">REB-010B</strain>
    </source>
</reference>
<comment type="caution">
    <text evidence="1">The sequence shown here is derived from an EMBL/GenBank/DDBJ whole genome shotgun (WGS) entry which is preliminary data.</text>
</comment>